<proteinExistence type="predicted"/>
<dbReference type="EMBL" id="BMJT01000003">
    <property type="protein sequence ID" value="GGG19525.1"/>
    <property type="molecule type" value="Genomic_DNA"/>
</dbReference>
<evidence type="ECO:0000313" key="2">
    <source>
        <dbReference type="Proteomes" id="UP000616608"/>
    </source>
</evidence>
<gene>
    <name evidence="1" type="ORF">GCM10007425_12480</name>
</gene>
<reference evidence="1" key="1">
    <citation type="journal article" date="2014" name="Int. J. Syst. Evol. Microbiol.">
        <title>Complete genome sequence of Corynebacterium casei LMG S-19264T (=DSM 44701T), isolated from a smear-ripened cheese.</title>
        <authorList>
            <consortium name="US DOE Joint Genome Institute (JGI-PGF)"/>
            <person name="Walter F."/>
            <person name="Albersmeier A."/>
            <person name="Kalinowski J."/>
            <person name="Ruckert C."/>
        </authorList>
    </citation>
    <scope>NUCLEOTIDE SEQUENCE</scope>
    <source>
        <strain evidence="1">CGMCC 1.15760</strain>
    </source>
</reference>
<dbReference type="RefSeq" id="WP_188614215.1">
    <property type="nucleotide sequence ID" value="NZ_BMJT01000003.1"/>
</dbReference>
<name>A0A917LFW7_9BACI</name>
<organism evidence="1 2">
    <name type="scientific">Lysinibacillus alkalisoli</name>
    <dbReference type="NCBI Taxonomy" id="1911548"/>
    <lineage>
        <taxon>Bacteria</taxon>
        <taxon>Bacillati</taxon>
        <taxon>Bacillota</taxon>
        <taxon>Bacilli</taxon>
        <taxon>Bacillales</taxon>
        <taxon>Bacillaceae</taxon>
        <taxon>Lysinibacillus</taxon>
    </lineage>
</organism>
<protein>
    <submittedName>
        <fullName evidence="1">Uncharacterized protein</fullName>
    </submittedName>
</protein>
<evidence type="ECO:0000313" key="1">
    <source>
        <dbReference type="EMBL" id="GGG19525.1"/>
    </source>
</evidence>
<reference evidence="1" key="2">
    <citation type="submission" date="2020-09" db="EMBL/GenBank/DDBJ databases">
        <authorList>
            <person name="Sun Q."/>
            <person name="Zhou Y."/>
        </authorList>
    </citation>
    <scope>NUCLEOTIDE SEQUENCE</scope>
    <source>
        <strain evidence="1">CGMCC 1.15760</strain>
    </source>
</reference>
<accession>A0A917LFW7</accession>
<dbReference type="Proteomes" id="UP000616608">
    <property type="component" value="Unassembled WGS sequence"/>
</dbReference>
<dbReference type="AlphaFoldDB" id="A0A917LFW7"/>
<comment type="caution">
    <text evidence="1">The sequence shown here is derived from an EMBL/GenBank/DDBJ whole genome shotgun (WGS) entry which is preliminary data.</text>
</comment>
<sequence length="72" mass="8065">MYIYKSCVGTFTIRMTTEGYGLFIGSELLGNYQSAIQAADEVYTHTTGYDSWDDLDGEIDAPTDISAWEPIR</sequence>
<keyword evidence="2" id="KW-1185">Reference proteome</keyword>